<feature type="compositionally biased region" description="Polar residues" evidence="1">
    <location>
        <begin position="84"/>
        <end position="97"/>
    </location>
</feature>
<proteinExistence type="predicted"/>
<organism evidence="2 3">
    <name type="scientific">Protopolystoma xenopodis</name>
    <dbReference type="NCBI Taxonomy" id="117903"/>
    <lineage>
        <taxon>Eukaryota</taxon>
        <taxon>Metazoa</taxon>
        <taxon>Spiralia</taxon>
        <taxon>Lophotrochozoa</taxon>
        <taxon>Platyhelminthes</taxon>
        <taxon>Monogenea</taxon>
        <taxon>Polyopisthocotylea</taxon>
        <taxon>Polystomatidea</taxon>
        <taxon>Polystomatidae</taxon>
        <taxon>Protopolystoma</taxon>
    </lineage>
</organism>
<feature type="compositionally biased region" description="Basic and acidic residues" evidence="1">
    <location>
        <begin position="112"/>
        <end position="126"/>
    </location>
</feature>
<comment type="caution">
    <text evidence="2">The sequence shown here is derived from an EMBL/GenBank/DDBJ whole genome shotgun (WGS) entry which is preliminary data.</text>
</comment>
<keyword evidence="3" id="KW-1185">Reference proteome</keyword>
<evidence type="ECO:0000256" key="1">
    <source>
        <dbReference type="SAM" id="MobiDB-lite"/>
    </source>
</evidence>
<accession>A0A448WRI4</accession>
<evidence type="ECO:0000313" key="3">
    <source>
        <dbReference type="Proteomes" id="UP000784294"/>
    </source>
</evidence>
<feature type="compositionally biased region" description="Polar residues" evidence="1">
    <location>
        <begin position="145"/>
        <end position="162"/>
    </location>
</feature>
<gene>
    <name evidence="2" type="ORF">PXEA_LOCUS11826</name>
</gene>
<sequence>MPSARVRKSAAKLRNICSGTRATESRTKKLPITSRSCLSNSRKIRQFDSHDPPLNNSSHLTSLPIVNRRVKAPCEGAMLKTKSAKASSLISTQQSSMGAKRDGRILEQTCKSSRESDLRPRSKEPNSNHARSTTSRKRKSASKFHLNTQSPVPDSDRVSGNC</sequence>
<dbReference type="Proteomes" id="UP000784294">
    <property type="component" value="Unassembled WGS sequence"/>
</dbReference>
<protein>
    <submittedName>
        <fullName evidence="2">Uncharacterized protein</fullName>
    </submittedName>
</protein>
<dbReference type="EMBL" id="CAAALY010036793">
    <property type="protein sequence ID" value="VEL18386.1"/>
    <property type="molecule type" value="Genomic_DNA"/>
</dbReference>
<name>A0A448WRI4_9PLAT</name>
<feature type="region of interest" description="Disordered" evidence="1">
    <location>
        <begin position="80"/>
        <end position="162"/>
    </location>
</feature>
<reference evidence="2" key="1">
    <citation type="submission" date="2018-11" db="EMBL/GenBank/DDBJ databases">
        <authorList>
            <consortium name="Pathogen Informatics"/>
        </authorList>
    </citation>
    <scope>NUCLEOTIDE SEQUENCE</scope>
</reference>
<evidence type="ECO:0000313" key="2">
    <source>
        <dbReference type="EMBL" id="VEL18386.1"/>
    </source>
</evidence>
<dbReference type="AlphaFoldDB" id="A0A448WRI4"/>